<gene>
    <name evidence="1" type="ordered locus">SE_0125</name>
</gene>
<name>A0A0H2VFV2_STAES</name>
<dbReference type="KEGG" id="sep:SE_0125"/>
<dbReference type="EMBL" id="AE015929">
    <property type="protein sequence ID" value="AAO03722.1"/>
    <property type="molecule type" value="Genomic_DNA"/>
</dbReference>
<accession>A0A0H2VFV2</accession>
<dbReference type="OrthoDB" id="2376397at2"/>
<reference evidence="1 2" key="1">
    <citation type="journal article" date="2003" name="Mol. Microbiol.">
        <title>Genome-based analysis of virulence genes in a non-biofilm-forming Staphylococcus epidermidis strain (ATCC 12228).</title>
        <authorList>
            <person name="Zhang Y.Q."/>
            <person name="Ren S.X."/>
            <person name="Li H.L."/>
            <person name="Wang Y.X."/>
            <person name="Fu G."/>
            <person name="Yang J."/>
            <person name="Qin Z.Q."/>
            <person name="Miao Y.G."/>
            <person name="Wang W.Y."/>
            <person name="Chen R.S."/>
            <person name="Shen Y."/>
            <person name="Chen Z."/>
            <person name="Yuan Z.H."/>
            <person name="Zhao G.P."/>
            <person name="Qu D."/>
            <person name="Danchin A."/>
            <person name="Wen Y.M."/>
        </authorList>
    </citation>
    <scope>NUCLEOTIDE SEQUENCE [LARGE SCALE GENOMIC DNA]</scope>
    <source>
        <strain evidence="2">ATCC 12228 / FDA PCI 1200</strain>
    </source>
</reference>
<dbReference type="AlphaFoldDB" id="A0A0H2VFV2"/>
<dbReference type="PATRIC" id="fig|176280.10.peg.116"/>
<proteinExistence type="predicted"/>
<dbReference type="HOGENOM" id="CLU_3084941_0_0_9"/>
<evidence type="ECO:0000313" key="1">
    <source>
        <dbReference type="EMBL" id="AAO03722.1"/>
    </source>
</evidence>
<dbReference type="Proteomes" id="UP000001411">
    <property type="component" value="Chromosome"/>
</dbReference>
<protein>
    <submittedName>
        <fullName evidence="1">Uncharacterized protein</fullName>
    </submittedName>
</protein>
<sequence length="52" mass="6149">MSEKELLNHYGEPKYTSTSAWGKEYTYKIGNKDVRFYVNRNGYVIKVQIISE</sequence>
<evidence type="ECO:0000313" key="2">
    <source>
        <dbReference type="Proteomes" id="UP000001411"/>
    </source>
</evidence>
<organism evidence="1 2">
    <name type="scientific">Staphylococcus epidermidis (strain ATCC 12228 / FDA PCI 1200)</name>
    <dbReference type="NCBI Taxonomy" id="176280"/>
    <lineage>
        <taxon>Bacteria</taxon>
        <taxon>Bacillati</taxon>
        <taxon>Bacillota</taxon>
        <taxon>Bacilli</taxon>
        <taxon>Bacillales</taxon>
        <taxon>Staphylococcaceae</taxon>
        <taxon>Staphylococcus</taxon>
    </lineage>
</organism>